<name>A0A8X6GWJ7_TRICU</name>
<evidence type="ECO:0000256" key="1">
    <source>
        <dbReference type="ARBA" id="ARBA00022729"/>
    </source>
</evidence>
<accession>A0A8X6GWJ7</accession>
<keyword evidence="4" id="KW-1185">Reference proteome</keyword>
<dbReference type="Pfam" id="PF13306">
    <property type="entry name" value="LRR_5"/>
    <property type="match status" value="1"/>
</dbReference>
<dbReference type="PANTHER" id="PTHR24373">
    <property type="entry name" value="SLIT RELATED LEUCINE-RICH REPEAT NEURONAL PROTEIN"/>
    <property type="match status" value="1"/>
</dbReference>
<dbReference type="InterPro" id="IPR050328">
    <property type="entry name" value="Dev_Immune_Receptor"/>
</dbReference>
<gene>
    <name evidence="3" type="primary">AVEN_67443_1</name>
    <name evidence="3" type="ORF">TNCT_543381</name>
</gene>
<dbReference type="EMBL" id="BMAO01016869">
    <property type="protein sequence ID" value="GFR11838.1"/>
    <property type="molecule type" value="Genomic_DNA"/>
</dbReference>
<keyword evidence="1 2" id="KW-0732">Signal</keyword>
<evidence type="ECO:0000256" key="2">
    <source>
        <dbReference type="SAM" id="SignalP"/>
    </source>
</evidence>
<reference evidence="3" key="1">
    <citation type="submission" date="2020-07" db="EMBL/GenBank/DDBJ databases">
        <title>Multicomponent nature underlies the extraordinary mechanical properties of spider dragline silk.</title>
        <authorList>
            <person name="Kono N."/>
            <person name="Nakamura H."/>
            <person name="Mori M."/>
            <person name="Yoshida Y."/>
            <person name="Ohtoshi R."/>
            <person name="Malay A.D."/>
            <person name="Moran D.A.P."/>
            <person name="Tomita M."/>
            <person name="Numata K."/>
            <person name="Arakawa K."/>
        </authorList>
    </citation>
    <scope>NUCLEOTIDE SEQUENCE</scope>
</reference>
<dbReference type="PANTHER" id="PTHR24373:SF275">
    <property type="entry name" value="TIR DOMAIN-CONTAINING PROTEIN"/>
    <property type="match status" value="1"/>
</dbReference>
<evidence type="ECO:0000313" key="3">
    <source>
        <dbReference type="EMBL" id="GFR11838.1"/>
    </source>
</evidence>
<organism evidence="3 4">
    <name type="scientific">Trichonephila clavata</name>
    <name type="common">Joro spider</name>
    <name type="synonym">Nephila clavata</name>
    <dbReference type="NCBI Taxonomy" id="2740835"/>
    <lineage>
        <taxon>Eukaryota</taxon>
        <taxon>Metazoa</taxon>
        <taxon>Ecdysozoa</taxon>
        <taxon>Arthropoda</taxon>
        <taxon>Chelicerata</taxon>
        <taxon>Arachnida</taxon>
        <taxon>Araneae</taxon>
        <taxon>Araneomorphae</taxon>
        <taxon>Entelegynae</taxon>
        <taxon>Araneoidea</taxon>
        <taxon>Nephilidae</taxon>
        <taxon>Trichonephila</taxon>
    </lineage>
</organism>
<comment type="caution">
    <text evidence="3">The sequence shown here is derived from an EMBL/GenBank/DDBJ whole genome shotgun (WGS) entry which is preliminary data.</text>
</comment>
<dbReference type="InterPro" id="IPR032675">
    <property type="entry name" value="LRR_dom_sf"/>
</dbReference>
<feature type="signal peptide" evidence="2">
    <location>
        <begin position="1"/>
        <end position="19"/>
    </location>
</feature>
<dbReference type="InterPro" id="IPR026906">
    <property type="entry name" value="LRR_5"/>
</dbReference>
<dbReference type="SUPFAM" id="SSF52058">
    <property type="entry name" value="L domain-like"/>
    <property type="match status" value="1"/>
</dbReference>
<proteinExistence type="predicted"/>
<dbReference type="Gene3D" id="3.80.10.10">
    <property type="entry name" value="Ribonuclease Inhibitor"/>
    <property type="match status" value="1"/>
</dbReference>
<dbReference type="AlphaFoldDB" id="A0A8X6GWJ7"/>
<dbReference type="Proteomes" id="UP000887116">
    <property type="component" value="Unassembled WGS sequence"/>
</dbReference>
<protein>
    <submittedName>
        <fullName evidence="3">Uncharacterized protein</fullName>
    </submittedName>
</protein>
<dbReference type="OrthoDB" id="6436890at2759"/>
<evidence type="ECO:0000313" key="4">
    <source>
        <dbReference type="Proteomes" id="UP000887116"/>
    </source>
</evidence>
<feature type="chain" id="PRO_5036486478" evidence="2">
    <location>
        <begin position="20"/>
        <end position="322"/>
    </location>
</feature>
<sequence>MKQIFLFVAFSAFFVLVTSEDKKCPLPQSVKPCRCTGEFYPVMYVCDNITEQDSMNTVFKNTLDYPVDALVLSHSSLLYLPVELLQTKKIAFLTISDTTMASIFNGVLSPSNKLENIILYNTNFQRSIEWKLLANTSPKIIQIERVEVKRVGVEFYQSIRPTLRQLTLYKTRTASFNEKAFSKLTNLDHFECTYNRIKVLKRSMFSSPSQLVYIDFTSNRITSLPDDMFENMPKLHTVYFDNNELTMFTSTIWGKPYSKSLEEIHLLGNPIVCDCSIIWFKKQSRQVTITGECKEPQNLKGRWLRDLSLRDFTYCPKAPSVQ</sequence>